<proteinExistence type="predicted"/>
<evidence type="ECO:0000313" key="1">
    <source>
        <dbReference type="EMBL" id="MBK1870568.1"/>
    </source>
</evidence>
<gene>
    <name evidence="1" type="ORF">JHL16_29660</name>
</gene>
<organism evidence="1 2">
    <name type="scientific">Taklimakanibacter albus</name>
    <dbReference type="NCBI Taxonomy" id="2800327"/>
    <lineage>
        <taxon>Bacteria</taxon>
        <taxon>Pseudomonadati</taxon>
        <taxon>Pseudomonadota</taxon>
        <taxon>Alphaproteobacteria</taxon>
        <taxon>Hyphomicrobiales</taxon>
        <taxon>Aestuariivirgaceae</taxon>
        <taxon>Taklimakanibacter</taxon>
    </lineage>
</organism>
<sequence>MAAAHTNAIDSTNALKKVAALAGARYEAPRILSYALDDVKPLAQMASTGNG</sequence>
<name>A0ACC5RD52_9HYPH</name>
<dbReference type="Proteomes" id="UP000616151">
    <property type="component" value="Unassembled WGS sequence"/>
</dbReference>
<reference evidence="1" key="1">
    <citation type="submission" date="2021-01" db="EMBL/GenBank/DDBJ databases">
        <authorList>
            <person name="Sun Q."/>
        </authorList>
    </citation>
    <scope>NUCLEOTIDE SEQUENCE</scope>
    <source>
        <strain evidence="1">YIM B02566</strain>
    </source>
</reference>
<protein>
    <submittedName>
        <fullName evidence="1">Uncharacterized protein</fullName>
    </submittedName>
</protein>
<evidence type="ECO:0000313" key="2">
    <source>
        <dbReference type="Proteomes" id="UP000616151"/>
    </source>
</evidence>
<comment type="caution">
    <text evidence="1">The sequence shown here is derived from an EMBL/GenBank/DDBJ whole genome shotgun (WGS) entry which is preliminary data.</text>
</comment>
<keyword evidence="2" id="KW-1185">Reference proteome</keyword>
<accession>A0ACC5RD52</accession>
<dbReference type="EMBL" id="JAENHL010000008">
    <property type="protein sequence ID" value="MBK1870568.1"/>
    <property type="molecule type" value="Genomic_DNA"/>
</dbReference>